<evidence type="ECO:0000313" key="2">
    <source>
        <dbReference type="Proteomes" id="UP000003781"/>
    </source>
</evidence>
<reference evidence="1 2" key="1">
    <citation type="submission" date="2007-03" db="EMBL/GenBank/DDBJ databases">
        <authorList>
            <person name="Stal L."/>
            <person name="Ferriera S."/>
            <person name="Johnson J."/>
            <person name="Kravitz S."/>
            <person name="Beeson K."/>
            <person name="Sutton G."/>
            <person name="Rogers Y.-H."/>
            <person name="Friedman R."/>
            <person name="Frazier M."/>
            <person name="Venter J.C."/>
        </authorList>
    </citation>
    <scope>NUCLEOTIDE SEQUENCE [LARGE SCALE GENOMIC DNA]</scope>
    <source>
        <strain evidence="1 2">CCY0110</strain>
    </source>
</reference>
<dbReference type="AlphaFoldDB" id="A3ITW3"/>
<sequence>MNNQKNKHIAEQIAKSFNNNNDESFIKGNFKKFEKAIRKINQQNQLTSLEQTGFIEGDGKILADSFTPEEKQVLTFSPYKYPNFLAEQSPESLKKQLLQTFDIDWLNPPDSES</sequence>
<gene>
    <name evidence="1" type="ORF">CY0110_14970</name>
</gene>
<evidence type="ECO:0000313" key="1">
    <source>
        <dbReference type="EMBL" id="EAZ90058.1"/>
    </source>
</evidence>
<organism evidence="1 2">
    <name type="scientific">Crocosphaera chwakensis CCY0110</name>
    <dbReference type="NCBI Taxonomy" id="391612"/>
    <lineage>
        <taxon>Bacteria</taxon>
        <taxon>Bacillati</taxon>
        <taxon>Cyanobacteriota</taxon>
        <taxon>Cyanophyceae</taxon>
        <taxon>Oscillatoriophycideae</taxon>
        <taxon>Chroococcales</taxon>
        <taxon>Aphanothecaceae</taxon>
        <taxon>Crocosphaera</taxon>
        <taxon>Crocosphaera chwakensis</taxon>
    </lineage>
</organism>
<dbReference type="Proteomes" id="UP000003781">
    <property type="component" value="Unassembled WGS sequence"/>
</dbReference>
<accession>A3ITW3</accession>
<keyword evidence="2" id="KW-1185">Reference proteome</keyword>
<name>A3ITW3_9CHRO</name>
<protein>
    <submittedName>
        <fullName evidence="1">Uncharacterized protein</fullName>
    </submittedName>
</protein>
<proteinExistence type="predicted"/>
<dbReference type="EMBL" id="AAXW01000031">
    <property type="protein sequence ID" value="EAZ90058.1"/>
    <property type="molecule type" value="Genomic_DNA"/>
</dbReference>
<comment type="caution">
    <text evidence="1">The sequence shown here is derived from an EMBL/GenBank/DDBJ whole genome shotgun (WGS) entry which is preliminary data.</text>
</comment>
<dbReference type="RefSeq" id="WP_008276820.1">
    <property type="nucleotide sequence ID" value="NZ_AAXW01000031.1"/>
</dbReference>